<protein>
    <submittedName>
        <fullName evidence="1">Uncharacterized protein</fullName>
    </submittedName>
</protein>
<dbReference type="Proteomes" id="UP000823561">
    <property type="component" value="Chromosome 23"/>
</dbReference>
<evidence type="ECO:0000313" key="2">
    <source>
        <dbReference type="Proteomes" id="UP000823561"/>
    </source>
</evidence>
<reference evidence="1" key="1">
    <citation type="submission" date="2020-10" db="EMBL/GenBank/DDBJ databases">
        <title>Chromosome-scale genome assembly of the Allis shad, Alosa alosa.</title>
        <authorList>
            <person name="Margot Z."/>
            <person name="Christophe K."/>
            <person name="Cabau C."/>
            <person name="Louis A."/>
            <person name="Berthelot C."/>
            <person name="Parey E."/>
            <person name="Roest Crollius H."/>
            <person name="Montfort J."/>
            <person name="Robinson-Rechavi M."/>
            <person name="Bucao C."/>
            <person name="Bouchez O."/>
            <person name="Gislard M."/>
            <person name="Lluch J."/>
            <person name="Milhes M."/>
            <person name="Lampietro C."/>
            <person name="Lopez Roques C."/>
            <person name="Donnadieu C."/>
            <person name="Braasch I."/>
            <person name="Desvignes T."/>
            <person name="Postlethwait J."/>
            <person name="Bobe J."/>
            <person name="Guiguen Y."/>
        </authorList>
    </citation>
    <scope>NUCLEOTIDE SEQUENCE</scope>
    <source>
        <strain evidence="1">M-15738</strain>
        <tissue evidence="1">Blood</tissue>
    </source>
</reference>
<name>A0AAV6FGX4_9TELE</name>
<gene>
    <name evidence="1" type="ORF">AALO_G00290260</name>
</gene>
<dbReference type="EMBL" id="JADWDJ010000023">
    <property type="protein sequence ID" value="KAG5261938.1"/>
    <property type="molecule type" value="Genomic_DNA"/>
</dbReference>
<comment type="caution">
    <text evidence="1">The sequence shown here is derived from an EMBL/GenBank/DDBJ whole genome shotgun (WGS) entry which is preliminary data.</text>
</comment>
<proteinExistence type="predicted"/>
<keyword evidence="2" id="KW-1185">Reference proteome</keyword>
<dbReference type="AlphaFoldDB" id="A0AAV6FGX4"/>
<evidence type="ECO:0000313" key="1">
    <source>
        <dbReference type="EMBL" id="KAG5261938.1"/>
    </source>
</evidence>
<sequence length="97" mass="10759">MPTDPQMLPFVVHRDHVESHGLRSRQEDGQNPDQYDLDGGPFGHADTLYAVPGCHGSIPAKENPDSRTGVASEVINLCYYEPLQPPPPSSPLPYFRF</sequence>
<accession>A0AAV6FGX4</accession>
<organism evidence="1 2">
    <name type="scientific">Alosa alosa</name>
    <name type="common">allis shad</name>
    <dbReference type="NCBI Taxonomy" id="278164"/>
    <lineage>
        <taxon>Eukaryota</taxon>
        <taxon>Metazoa</taxon>
        <taxon>Chordata</taxon>
        <taxon>Craniata</taxon>
        <taxon>Vertebrata</taxon>
        <taxon>Euteleostomi</taxon>
        <taxon>Actinopterygii</taxon>
        <taxon>Neopterygii</taxon>
        <taxon>Teleostei</taxon>
        <taxon>Clupei</taxon>
        <taxon>Clupeiformes</taxon>
        <taxon>Clupeoidei</taxon>
        <taxon>Clupeidae</taxon>
        <taxon>Alosa</taxon>
    </lineage>
</organism>